<evidence type="ECO:0000256" key="2">
    <source>
        <dbReference type="ARBA" id="ARBA00001946"/>
    </source>
</evidence>
<dbReference type="GO" id="GO:0005654">
    <property type="term" value="C:nucleoplasm"/>
    <property type="evidence" value="ECO:0007669"/>
    <property type="project" value="Ensembl"/>
</dbReference>
<dbReference type="Gene3D" id="1.10.1410.10">
    <property type="match status" value="1"/>
</dbReference>
<gene>
    <name evidence="10" type="primary">MTPAP</name>
</gene>
<dbReference type="GO" id="GO:0000287">
    <property type="term" value="F:magnesium ion binding"/>
    <property type="evidence" value="ECO:0007669"/>
    <property type="project" value="Ensembl"/>
</dbReference>
<proteinExistence type="predicted"/>
<dbReference type="Ensembl" id="ENSTMTT00000003240.1">
    <property type="protein sequence ID" value="ENSTMTP00000003122.1"/>
    <property type="gene ID" value="ENSTMTG00000002363.1"/>
</dbReference>
<dbReference type="PANTHER" id="PTHR12271:SF133">
    <property type="entry name" value="POLY(A) RNA POLYMERASE, MITOCHONDRIAL"/>
    <property type="match status" value="1"/>
</dbReference>
<dbReference type="GO" id="GO:1990817">
    <property type="term" value="F:poly(A) RNA polymerase activity"/>
    <property type="evidence" value="ECO:0007669"/>
    <property type="project" value="Ensembl"/>
</dbReference>
<comment type="cofactor">
    <cofactor evidence="2">
        <name>Mg(2+)</name>
        <dbReference type="ChEBI" id="CHEBI:18420"/>
    </cofactor>
</comment>
<keyword evidence="11" id="KW-1185">Reference proteome</keyword>
<dbReference type="GO" id="GO:0071044">
    <property type="term" value="P:histone mRNA catabolic process"/>
    <property type="evidence" value="ECO:0007669"/>
    <property type="project" value="Ensembl"/>
</dbReference>
<dbReference type="RefSeq" id="XP_024070197.2">
    <property type="nucleotide sequence ID" value="XM_024214429.3"/>
</dbReference>
<dbReference type="GO" id="GO:0002134">
    <property type="term" value="F:UTP binding"/>
    <property type="evidence" value="ECO:0007669"/>
    <property type="project" value="Ensembl"/>
</dbReference>
<feature type="domain" description="Poly(A) RNA polymerase mitochondrial-like central palm" evidence="9">
    <location>
        <begin position="192"/>
        <end position="349"/>
    </location>
</feature>
<evidence type="ECO:0000256" key="1">
    <source>
        <dbReference type="ARBA" id="ARBA00001936"/>
    </source>
</evidence>
<name>A0A674I5H7_9SAUR</name>
<dbReference type="InParanoid" id="A0A674I5H7"/>
<dbReference type="AlphaFoldDB" id="A0A674I5H7"/>
<feature type="compositionally biased region" description="Basic and acidic residues" evidence="6">
    <location>
        <begin position="49"/>
        <end position="58"/>
    </location>
</feature>
<reference evidence="10" key="1">
    <citation type="submission" date="2025-08" db="UniProtKB">
        <authorList>
            <consortium name="Ensembl"/>
        </authorList>
    </citation>
    <scope>IDENTIFICATION</scope>
</reference>
<protein>
    <submittedName>
        <fullName evidence="10">Mitochondrial poly(A) polymerase</fullName>
    </submittedName>
</protein>
<dbReference type="SUPFAM" id="SSF81631">
    <property type="entry name" value="PAP/OAS1 substrate-binding domain"/>
    <property type="match status" value="1"/>
</dbReference>
<dbReference type="Proteomes" id="UP000472274">
    <property type="component" value="Unplaced"/>
</dbReference>
<keyword evidence="5" id="KW-0460">Magnesium</keyword>
<evidence type="ECO:0000313" key="11">
    <source>
        <dbReference type="Proteomes" id="UP000472274"/>
    </source>
</evidence>
<dbReference type="InterPro" id="IPR041252">
    <property type="entry name" value="RL"/>
</dbReference>
<evidence type="ECO:0000259" key="9">
    <source>
        <dbReference type="Pfam" id="PF22600"/>
    </source>
</evidence>
<organism evidence="10 11">
    <name type="scientific">Terrapene triunguis</name>
    <name type="common">Three-toed box turtle</name>
    <dbReference type="NCBI Taxonomy" id="2587831"/>
    <lineage>
        <taxon>Eukaryota</taxon>
        <taxon>Metazoa</taxon>
        <taxon>Chordata</taxon>
        <taxon>Craniata</taxon>
        <taxon>Vertebrata</taxon>
        <taxon>Euteleostomi</taxon>
        <taxon>Archelosauria</taxon>
        <taxon>Testudinata</taxon>
        <taxon>Testudines</taxon>
        <taxon>Cryptodira</taxon>
        <taxon>Durocryptodira</taxon>
        <taxon>Testudinoidea</taxon>
        <taxon>Emydidae</taxon>
        <taxon>Terrapene</taxon>
    </lineage>
</organism>
<dbReference type="GO" id="GO:0000965">
    <property type="term" value="P:mitochondrial RNA 3'-end processing"/>
    <property type="evidence" value="ECO:0007669"/>
    <property type="project" value="Ensembl"/>
</dbReference>
<dbReference type="PANTHER" id="PTHR12271">
    <property type="entry name" value="POLY A POLYMERASE CID PAP -RELATED"/>
    <property type="match status" value="1"/>
</dbReference>
<accession>A0A674I5H7</accession>
<dbReference type="GO" id="GO:0005524">
    <property type="term" value="F:ATP binding"/>
    <property type="evidence" value="ECO:0007669"/>
    <property type="project" value="Ensembl"/>
</dbReference>
<evidence type="ECO:0000256" key="3">
    <source>
        <dbReference type="ARBA" id="ARBA00022679"/>
    </source>
</evidence>
<sequence length="588" mass="66051">MASRMELLLPWCRLRFPVSGTSQTRRAPGRPRLSQVRLSSTKAAAQRVPGREEADSKVGTRKKTFTEVQAERLEQAQRTVLINCPAKISEKKFLTYLSHHGKINSHYFYESYGTYAVVEFSEKDSIASLQDVTRTPGIEEECAVPFKSRLFTLTLKNPSTQAANQAPVHCHKQSTIVVNDLVQKLCSADSVSNQLYTLMDEYQLTEENTKLRFLACSLIQDIACAYFPECTVKPFGSSVNTFGKLGCDLDMFLDLDKIGRSPTRAKTGPFYMEYQMKRVPSERIASQRILSMIGDCIDNFGPGCVGVQKILNARCPLVRFSHQPAGFQCDLTTNNRVAMRSSELLYIYGSLDSRVRALVFSVRCWARVHGITSTIPGPWITNFSLTMMALFFLQKRTPPIIPTLDQLKDLADAEDKHIIEGHDCTFASNLNKIKPTENTETLDVLLSDFFEYFGNFAFNKNSINIRKGKEQNKPEPSPLYIQNPFERALNISKNVNESQLDRFVALARECAWILQQEDTGHSSLSNSQPWGLAALLLPSVASHCIKGKKRKRGPASERIKSLLDSLKINNANSLVNNGGKRTFSNQTQ</sequence>
<evidence type="ECO:0000313" key="10">
    <source>
        <dbReference type="Ensembl" id="ENSTMTP00000003122.1"/>
    </source>
</evidence>
<dbReference type="Pfam" id="PF17797">
    <property type="entry name" value="RL"/>
    <property type="match status" value="1"/>
</dbReference>
<keyword evidence="4" id="KW-0479">Metal-binding</keyword>
<dbReference type="Pfam" id="PF03828">
    <property type="entry name" value="PAP_assoc"/>
    <property type="match status" value="1"/>
</dbReference>
<dbReference type="InterPro" id="IPR043519">
    <property type="entry name" value="NT_sf"/>
</dbReference>
<dbReference type="Pfam" id="PF22600">
    <property type="entry name" value="MTPAP-like_central"/>
    <property type="match status" value="1"/>
</dbReference>
<evidence type="ECO:0000256" key="4">
    <source>
        <dbReference type="ARBA" id="ARBA00022723"/>
    </source>
</evidence>
<keyword evidence="3" id="KW-0808">Transferase</keyword>
<evidence type="ECO:0000256" key="5">
    <source>
        <dbReference type="ARBA" id="ARBA00022842"/>
    </source>
</evidence>
<feature type="region of interest" description="Disordered" evidence="6">
    <location>
        <begin position="21"/>
        <end position="60"/>
    </location>
</feature>
<feature type="domain" description="PAP-associated" evidence="7">
    <location>
        <begin position="444"/>
        <end position="487"/>
    </location>
</feature>
<dbReference type="GeneID" id="112116739"/>
<dbReference type="CDD" id="cd05402">
    <property type="entry name" value="NT_PAP_TUTase"/>
    <property type="match status" value="1"/>
</dbReference>
<dbReference type="GO" id="GO:0097222">
    <property type="term" value="P:mitochondrial mRNA polyadenylation"/>
    <property type="evidence" value="ECO:0007669"/>
    <property type="project" value="Ensembl"/>
</dbReference>
<evidence type="ECO:0000256" key="6">
    <source>
        <dbReference type="SAM" id="MobiDB-lite"/>
    </source>
</evidence>
<dbReference type="SUPFAM" id="SSF81301">
    <property type="entry name" value="Nucleotidyltransferase"/>
    <property type="match status" value="1"/>
</dbReference>
<dbReference type="InterPro" id="IPR054708">
    <property type="entry name" value="MTPAP-like_central"/>
</dbReference>
<dbReference type="InterPro" id="IPR002058">
    <property type="entry name" value="PAP_assoc"/>
</dbReference>
<reference evidence="10" key="2">
    <citation type="submission" date="2025-09" db="UniProtKB">
        <authorList>
            <consortium name="Ensembl"/>
        </authorList>
    </citation>
    <scope>IDENTIFICATION</scope>
</reference>
<feature type="domain" description="RL" evidence="8">
    <location>
        <begin position="64"/>
        <end position="133"/>
    </location>
</feature>
<comment type="cofactor">
    <cofactor evidence="1">
        <name>Mn(2+)</name>
        <dbReference type="ChEBI" id="CHEBI:29035"/>
    </cofactor>
</comment>
<dbReference type="Gene3D" id="3.30.460.10">
    <property type="entry name" value="Beta Polymerase, domain 2"/>
    <property type="match status" value="1"/>
</dbReference>
<dbReference type="GeneTree" id="ENSGT00940000158582"/>
<dbReference type="GO" id="GO:0030145">
    <property type="term" value="F:manganese ion binding"/>
    <property type="evidence" value="ECO:0007669"/>
    <property type="project" value="Ensembl"/>
</dbReference>
<dbReference type="CTD" id="55149"/>
<dbReference type="GO" id="GO:0042803">
    <property type="term" value="F:protein homodimerization activity"/>
    <property type="evidence" value="ECO:0007669"/>
    <property type="project" value="Ensembl"/>
</dbReference>
<evidence type="ECO:0000259" key="8">
    <source>
        <dbReference type="Pfam" id="PF17797"/>
    </source>
</evidence>
<evidence type="ECO:0000259" key="7">
    <source>
        <dbReference type="Pfam" id="PF03828"/>
    </source>
</evidence>
<dbReference type="GO" id="GO:0005739">
    <property type="term" value="C:mitochondrion"/>
    <property type="evidence" value="ECO:0007669"/>
    <property type="project" value="Ensembl"/>
</dbReference>